<dbReference type="PROSITE" id="PS00061">
    <property type="entry name" value="ADH_SHORT"/>
    <property type="match status" value="1"/>
</dbReference>
<dbReference type="SUPFAM" id="SSF51735">
    <property type="entry name" value="NAD(P)-binding Rossmann-fold domains"/>
    <property type="match status" value="1"/>
</dbReference>
<keyword evidence="3" id="KW-1185">Reference proteome</keyword>
<protein>
    <submittedName>
        <fullName evidence="2">NAD(P)-dependent dehydrogenase, short-chain alcohol dehydrogenase family</fullName>
    </submittedName>
</protein>
<evidence type="ECO:0000313" key="3">
    <source>
        <dbReference type="Proteomes" id="UP000198922"/>
    </source>
</evidence>
<accession>A0A1G7BW71</accession>
<dbReference type="PANTHER" id="PTHR42879">
    <property type="entry name" value="3-OXOACYL-(ACYL-CARRIER-PROTEIN) REDUCTASE"/>
    <property type="match status" value="1"/>
</dbReference>
<evidence type="ECO:0000256" key="1">
    <source>
        <dbReference type="ARBA" id="ARBA00006484"/>
    </source>
</evidence>
<dbReference type="Gene3D" id="3.40.50.720">
    <property type="entry name" value="NAD(P)-binding Rossmann-like Domain"/>
    <property type="match status" value="1"/>
</dbReference>
<dbReference type="Proteomes" id="UP000198922">
    <property type="component" value="Unassembled WGS sequence"/>
</dbReference>
<dbReference type="InterPro" id="IPR002347">
    <property type="entry name" value="SDR_fam"/>
</dbReference>
<dbReference type="RefSeq" id="WP_090110275.1">
    <property type="nucleotide sequence ID" value="NZ_FNAT01000002.1"/>
</dbReference>
<gene>
    <name evidence="2" type="ORF">SAMN04488567_1260</name>
</gene>
<dbReference type="FunFam" id="3.40.50.720:FF:000084">
    <property type="entry name" value="Short-chain dehydrogenase reductase"/>
    <property type="match status" value="1"/>
</dbReference>
<dbReference type="InterPro" id="IPR036291">
    <property type="entry name" value="NAD(P)-bd_dom_sf"/>
</dbReference>
<proteinExistence type="inferred from homology"/>
<dbReference type="PRINTS" id="PR00080">
    <property type="entry name" value="SDRFAMILY"/>
</dbReference>
<dbReference type="GO" id="GO:0032787">
    <property type="term" value="P:monocarboxylic acid metabolic process"/>
    <property type="evidence" value="ECO:0007669"/>
    <property type="project" value="UniProtKB-ARBA"/>
</dbReference>
<evidence type="ECO:0000313" key="2">
    <source>
        <dbReference type="EMBL" id="SDE31293.1"/>
    </source>
</evidence>
<dbReference type="PRINTS" id="PR00081">
    <property type="entry name" value="GDHRDH"/>
</dbReference>
<comment type="similarity">
    <text evidence="1">Belongs to the short-chain dehydrogenases/reductases (SDR) family.</text>
</comment>
<dbReference type="OrthoDB" id="9793325at2"/>
<dbReference type="STRING" id="521013.SAMN04488567_1260"/>
<dbReference type="EMBL" id="FNAT01000002">
    <property type="protein sequence ID" value="SDE31293.1"/>
    <property type="molecule type" value="Genomic_DNA"/>
</dbReference>
<dbReference type="InterPro" id="IPR050259">
    <property type="entry name" value="SDR"/>
</dbReference>
<dbReference type="AlphaFoldDB" id="A0A1G7BW71"/>
<name>A0A1G7BW71_9RHOB</name>
<dbReference type="Pfam" id="PF13561">
    <property type="entry name" value="adh_short_C2"/>
    <property type="match status" value="1"/>
</dbReference>
<sequence>MDLGIKGKRALITGGSGGMGVEVARLLIAEGALPFLSDVSEDDLKAAAEKLDGIDGHMAADLTDTGDIARLADTLKQKGGCDILVHAAGVTGAKGDPLEMTDEDWNEAWEIDFMSAVRLSRALVPQMVEKGWGRVVFVTSENAVQPYPDEAVYNAAKAALLNFTKCVSMPYSQKGVLFNAVAPAFIETPMTDGMMEKRSEELGVSKEEAIESFLKEERPFLKLGRRGKVEEVAPVIALLCSDRASFTVGSAYRVDGGAVGAMNL</sequence>
<dbReference type="InterPro" id="IPR020904">
    <property type="entry name" value="Sc_DH/Rdtase_CS"/>
</dbReference>
<reference evidence="3" key="1">
    <citation type="submission" date="2016-10" db="EMBL/GenBank/DDBJ databases">
        <authorList>
            <person name="Varghese N."/>
            <person name="Submissions S."/>
        </authorList>
    </citation>
    <scope>NUCLEOTIDE SEQUENCE [LARGE SCALE GENOMIC DNA]</scope>
    <source>
        <strain evidence="3">DSM 21424</strain>
    </source>
</reference>
<organism evidence="2 3">
    <name type="scientific">Limimaricola pyoseonensis</name>
    <dbReference type="NCBI Taxonomy" id="521013"/>
    <lineage>
        <taxon>Bacteria</taxon>
        <taxon>Pseudomonadati</taxon>
        <taxon>Pseudomonadota</taxon>
        <taxon>Alphaproteobacteria</taxon>
        <taxon>Rhodobacterales</taxon>
        <taxon>Paracoccaceae</taxon>
        <taxon>Limimaricola</taxon>
    </lineage>
</organism>
<dbReference type="PANTHER" id="PTHR42879:SF6">
    <property type="entry name" value="NADPH-DEPENDENT REDUCTASE BACG"/>
    <property type="match status" value="1"/>
</dbReference>